<dbReference type="InterPro" id="IPR036047">
    <property type="entry name" value="F-box-like_dom_sf"/>
</dbReference>
<dbReference type="PANTHER" id="PTHR35546:SF130">
    <property type="entry name" value="EXPRESSED PROTEIN"/>
    <property type="match status" value="1"/>
</dbReference>
<dbReference type="PANTHER" id="PTHR35546">
    <property type="entry name" value="F-BOX PROTEIN INTERACTION DOMAIN PROTEIN-RELATED"/>
    <property type="match status" value="1"/>
</dbReference>
<gene>
    <name evidence="2" type="ORF">RGQ29_020123</name>
</gene>
<dbReference type="Proteomes" id="UP001324115">
    <property type="component" value="Unassembled WGS sequence"/>
</dbReference>
<comment type="caution">
    <text evidence="2">The sequence shown here is derived from an EMBL/GenBank/DDBJ whole genome shotgun (WGS) entry which is preliminary data.</text>
</comment>
<dbReference type="InterPro" id="IPR001810">
    <property type="entry name" value="F-box_dom"/>
</dbReference>
<dbReference type="InterPro" id="IPR055290">
    <property type="entry name" value="At3g26010-like"/>
</dbReference>
<sequence>MDSCRWESEFPLNDLPDCVLIEVLILLPLPSVVLHCKWVSKRWFSLISNPYFVRRFVTRHHHQQQQEQPFMLLNHFFHCPSHKRLHIANSSKKPELKSIAAYLQSQDRYHSRKYLTNWLRASCNDLFLCFHKAKDRVVIYSVMNPITRQCLALPPVPRRLLLNHVGIICTYDYNNSSSSFRVVLIPKFSTKLKVFKIHIFSSDTSKWSESVVLVPDQEGFEFYQCHFPAVPYKGFLFWCGRGGRLLGFDPYNNGRCCHSFVIEKPVELAINIDCFGVSQGRLRISQIAFPGSRMEIWELNDYDIDNNGGRGKWFLKHKVYINEMVSDKWLIKYIDQNYDKVSVLAFHPNDGDIVYLLIQSKVVLCNLQSRTMEVFCDIPQIVPYNVLSPLALTFVLPSWPTPIPSSPLQKQDDIDDYPQ</sequence>
<evidence type="ECO:0000259" key="1">
    <source>
        <dbReference type="PROSITE" id="PS50181"/>
    </source>
</evidence>
<dbReference type="AlphaFoldDB" id="A0AAN7FC80"/>
<evidence type="ECO:0000313" key="3">
    <source>
        <dbReference type="Proteomes" id="UP001324115"/>
    </source>
</evidence>
<accession>A0AAN7FC80</accession>
<protein>
    <recommendedName>
        <fullName evidence="1">F-box domain-containing protein</fullName>
    </recommendedName>
</protein>
<feature type="domain" description="F-box" evidence="1">
    <location>
        <begin position="9"/>
        <end position="56"/>
    </location>
</feature>
<dbReference type="Pfam" id="PF24750">
    <property type="entry name" value="b-prop_At3g26010-like"/>
    <property type="match status" value="1"/>
</dbReference>
<organism evidence="2 3">
    <name type="scientific">Quercus rubra</name>
    <name type="common">Northern red oak</name>
    <name type="synonym">Quercus borealis</name>
    <dbReference type="NCBI Taxonomy" id="3512"/>
    <lineage>
        <taxon>Eukaryota</taxon>
        <taxon>Viridiplantae</taxon>
        <taxon>Streptophyta</taxon>
        <taxon>Embryophyta</taxon>
        <taxon>Tracheophyta</taxon>
        <taxon>Spermatophyta</taxon>
        <taxon>Magnoliopsida</taxon>
        <taxon>eudicotyledons</taxon>
        <taxon>Gunneridae</taxon>
        <taxon>Pentapetalae</taxon>
        <taxon>rosids</taxon>
        <taxon>fabids</taxon>
        <taxon>Fagales</taxon>
        <taxon>Fagaceae</taxon>
        <taxon>Quercus</taxon>
    </lineage>
</organism>
<dbReference type="PROSITE" id="PS50181">
    <property type="entry name" value="FBOX"/>
    <property type="match status" value="1"/>
</dbReference>
<dbReference type="EMBL" id="JAXUIC010000005">
    <property type="protein sequence ID" value="KAK4589414.1"/>
    <property type="molecule type" value="Genomic_DNA"/>
</dbReference>
<keyword evidence="3" id="KW-1185">Reference proteome</keyword>
<dbReference type="InterPro" id="IPR056592">
    <property type="entry name" value="Beta-prop_At3g26010-like"/>
</dbReference>
<evidence type="ECO:0000313" key="2">
    <source>
        <dbReference type="EMBL" id="KAK4589414.1"/>
    </source>
</evidence>
<dbReference type="Gene3D" id="1.20.1280.50">
    <property type="match status" value="1"/>
</dbReference>
<name>A0AAN7FC80_QUERU</name>
<reference evidence="2 3" key="1">
    <citation type="journal article" date="2023" name="G3 (Bethesda)">
        <title>A haplotype-resolved chromosome-scale genome for Quercus rubra L. provides insights into the genetics of adaptive traits for red oak species.</title>
        <authorList>
            <person name="Kapoor B."/>
            <person name="Jenkins J."/>
            <person name="Schmutz J."/>
            <person name="Zhebentyayeva T."/>
            <person name="Kuelheim C."/>
            <person name="Coggeshall M."/>
            <person name="Heim C."/>
            <person name="Lasky J.R."/>
            <person name="Leites L."/>
            <person name="Islam-Faridi N."/>
            <person name="Romero-Severson J."/>
            <person name="DeLeo V.L."/>
            <person name="Lucas S.M."/>
            <person name="Lazic D."/>
            <person name="Gailing O."/>
            <person name="Carlson J."/>
            <person name="Staton M."/>
        </authorList>
    </citation>
    <scope>NUCLEOTIDE SEQUENCE [LARGE SCALE GENOMIC DNA]</scope>
    <source>
        <strain evidence="2">Pseudo-F2</strain>
    </source>
</reference>
<dbReference type="SUPFAM" id="SSF81383">
    <property type="entry name" value="F-box domain"/>
    <property type="match status" value="1"/>
</dbReference>
<proteinExistence type="predicted"/>